<dbReference type="InterPro" id="IPR000086">
    <property type="entry name" value="NUDIX_hydrolase_dom"/>
</dbReference>
<organism evidence="3 4">
    <name type="scientific">Reichenbachiella agariperforans</name>
    <dbReference type="NCBI Taxonomy" id="156994"/>
    <lineage>
        <taxon>Bacteria</taxon>
        <taxon>Pseudomonadati</taxon>
        <taxon>Bacteroidota</taxon>
        <taxon>Cytophagia</taxon>
        <taxon>Cytophagales</taxon>
        <taxon>Reichenbachiellaceae</taxon>
        <taxon>Reichenbachiella</taxon>
    </lineage>
</organism>
<dbReference type="STRING" id="156994.SAMN04488028_10327"/>
<dbReference type="CDD" id="cd18873">
    <property type="entry name" value="NUDIX_NadM_like"/>
    <property type="match status" value="1"/>
</dbReference>
<dbReference type="Pfam" id="PF00293">
    <property type="entry name" value="NUDIX"/>
    <property type="match status" value="1"/>
</dbReference>
<proteinExistence type="predicted"/>
<accession>A0A1M6PTA8</accession>
<dbReference type="InterPro" id="IPR036388">
    <property type="entry name" value="WH-like_DNA-bd_sf"/>
</dbReference>
<keyword evidence="4" id="KW-1185">Reference proteome</keyword>
<feature type="domain" description="NrtR DNA-binding winged helix" evidence="2">
    <location>
        <begin position="165"/>
        <end position="225"/>
    </location>
</feature>
<feature type="domain" description="Nudix hydrolase" evidence="1">
    <location>
        <begin position="37"/>
        <end position="147"/>
    </location>
</feature>
<evidence type="ECO:0000259" key="1">
    <source>
        <dbReference type="Pfam" id="PF00293"/>
    </source>
</evidence>
<dbReference type="InterPro" id="IPR015797">
    <property type="entry name" value="NUDIX_hydrolase-like_dom_sf"/>
</dbReference>
<dbReference type="SUPFAM" id="SSF46785">
    <property type="entry name" value="Winged helix' DNA-binding domain"/>
    <property type="match status" value="1"/>
</dbReference>
<dbReference type="Gene3D" id="1.10.10.10">
    <property type="entry name" value="Winged helix-like DNA-binding domain superfamily/Winged helix DNA-binding domain"/>
    <property type="match status" value="1"/>
</dbReference>
<dbReference type="Pfam" id="PF21906">
    <property type="entry name" value="WHD_NrtR"/>
    <property type="match status" value="1"/>
</dbReference>
<sequence length="243" mass="28034">MNEIKGINLAKHNETYQDGTPILVAVDNVIFGFDPVEEKLKVLLFKRQVEPQAGNWSLIGSFVQSDESAELASQRILTKFTGLTDVFLEHFNTYSDIDRDPGARVISLGYYSLIRIDEQKEELVQSFHAQWFHIDEIPDLVIDHNQMILDALHTLQNESRRKPIGFNLLPEKFTIPKLLKLYQEILQAPLDDRNFRKKILSAGYLDRLDSKDKSTSKKGAYHYQFNIEAYFDLVKKGYSLVLP</sequence>
<name>A0A1M6PTA8_REIAG</name>
<dbReference type="Proteomes" id="UP000184474">
    <property type="component" value="Unassembled WGS sequence"/>
</dbReference>
<dbReference type="PANTHER" id="PTHR43736">
    <property type="entry name" value="ADP-RIBOSE PYROPHOSPHATASE"/>
    <property type="match status" value="1"/>
</dbReference>
<dbReference type="PANTHER" id="PTHR43736:SF4">
    <property type="entry name" value="SLR1690 PROTEIN"/>
    <property type="match status" value="1"/>
</dbReference>
<protein>
    <submittedName>
        <fullName evidence="3">ADP-ribose pyrophosphatase YjhB, NUDIX family</fullName>
    </submittedName>
</protein>
<gene>
    <name evidence="3" type="ORF">SAMN04488028_10327</name>
</gene>
<dbReference type="SUPFAM" id="SSF55811">
    <property type="entry name" value="Nudix"/>
    <property type="match status" value="1"/>
</dbReference>
<dbReference type="EMBL" id="FRAA01000003">
    <property type="protein sequence ID" value="SHK11199.1"/>
    <property type="molecule type" value="Genomic_DNA"/>
</dbReference>
<dbReference type="Gene3D" id="3.90.79.10">
    <property type="entry name" value="Nucleoside Triphosphate Pyrophosphohydrolase"/>
    <property type="match status" value="1"/>
</dbReference>
<dbReference type="InterPro" id="IPR054105">
    <property type="entry name" value="WHD_NrtR"/>
</dbReference>
<reference evidence="4" key="1">
    <citation type="submission" date="2016-11" db="EMBL/GenBank/DDBJ databases">
        <authorList>
            <person name="Varghese N."/>
            <person name="Submissions S."/>
        </authorList>
    </citation>
    <scope>NUCLEOTIDE SEQUENCE [LARGE SCALE GENOMIC DNA]</scope>
    <source>
        <strain evidence="4">DSM 26134</strain>
    </source>
</reference>
<evidence type="ECO:0000313" key="4">
    <source>
        <dbReference type="Proteomes" id="UP000184474"/>
    </source>
</evidence>
<evidence type="ECO:0000259" key="2">
    <source>
        <dbReference type="Pfam" id="PF21906"/>
    </source>
</evidence>
<dbReference type="AlphaFoldDB" id="A0A1M6PTA8"/>
<dbReference type="InterPro" id="IPR036390">
    <property type="entry name" value="WH_DNA-bd_sf"/>
</dbReference>
<dbReference type="RefSeq" id="WP_073121893.1">
    <property type="nucleotide sequence ID" value="NZ_FRAA01000003.1"/>
</dbReference>
<evidence type="ECO:0000313" key="3">
    <source>
        <dbReference type="EMBL" id="SHK11199.1"/>
    </source>
</evidence>